<feature type="transmembrane region" description="Helical" evidence="1">
    <location>
        <begin position="71"/>
        <end position="91"/>
    </location>
</feature>
<keyword evidence="1" id="KW-1133">Transmembrane helix</keyword>
<organism evidence="2 3">
    <name type="scientific">Trichonephila clavata</name>
    <name type="common">Joro spider</name>
    <name type="synonym">Nephila clavata</name>
    <dbReference type="NCBI Taxonomy" id="2740835"/>
    <lineage>
        <taxon>Eukaryota</taxon>
        <taxon>Metazoa</taxon>
        <taxon>Ecdysozoa</taxon>
        <taxon>Arthropoda</taxon>
        <taxon>Chelicerata</taxon>
        <taxon>Arachnida</taxon>
        <taxon>Araneae</taxon>
        <taxon>Araneomorphae</taxon>
        <taxon>Entelegynae</taxon>
        <taxon>Araneoidea</taxon>
        <taxon>Nephilidae</taxon>
        <taxon>Trichonephila</taxon>
    </lineage>
</organism>
<keyword evidence="1" id="KW-0472">Membrane</keyword>
<sequence length="135" mass="15206">MASWDIKIIYKHFCCRSFSSTACLGLTYYSVFLPSEMSIQLCFSLCAGAEIVAIVLAAMTLQCLGRRCSTFLFGALSGMVCLLQAFSSNYVGKLTLDQNSHAFNFYEIRGFVNDQSQSNKHRPKIIKVEQKRQTF</sequence>
<name>A0A8X6IHJ7_TRICU</name>
<comment type="caution">
    <text evidence="2">The sequence shown here is derived from an EMBL/GenBank/DDBJ whole genome shotgun (WGS) entry which is preliminary data.</text>
</comment>
<protein>
    <submittedName>
        <fullName evidence="2">Uncharacterized protein</fullName>
    </submittedName>
</protein>
<dbReference type="OrthoDB" id="2544694at2759"/>
<evidence type="ECO:0000313" key="3">
    <source>
        <dbReference type="Proteomes" id="UP000887116"/>
    </source>
</evidence>
<dbReference type="EMBL" id="BMAO01001987">
    <property type="protein sequence ID" value="GFQ77325.1"/>
    <property type="molecule type" value="Genomic_DNA"/>
</dbReference>
<evidence type="ECO:0000256" key="1">
    <source>
        <dbReference type="SAM" id="Phobius"/>
    </source>
</evidence>
<keyword evidence="3" id="KW-1185">Reference proteome</keyword>
<gene>
    <name evidence="2" type="primary">AVEN_13984_1</name>
    <name evidence="2" type="ORF">TNCT_260221</name>
</gene>
<keyword evidence="1" id="KW-0812">Transmembrane</keyword>
<evidence type="ECO:0000313" key="2">
    <source>
        <dbReference type="EMBL" id="GFQ77325.1"/>
    </source>
</evidence>
<feature type="transmembrane region" description="Helical" evidence="1">
    <location>
        <begin position="37"/>
        <end position="59"/>
    </location>
</feature>
<accession>A0A8X6IHJ7</accession>
<dbReference type="Proteomes" id="UP000887116">
    <property type="component" value="Unassembled WGS sequence"/>
</dbReference>
<feature type="transmembrane region" description="Helical" evidence="1">
    <location>
        <begin position="12"/>
        <end position="31"/>
    </location>
</feature>
<proteinExistence type="predicted"/>
<reference evidence="2" key="1">
    <citation type="submission" date="2020-07" db="EMBL/GenBank/DDBJ databases">
        <title>Multicomponent nature underlies the extraordinary mechanical properties of spider dragline silk.</title>
        <authorList>
            <person name="Kono N."/>
            <person name="Nakamura H."/>
            <person name="Mori M."/>
            <person name="Yoshida Y."/>
            <person name="Ohtoshi R."/>
            <person name="Malay A.D."/>
            <person name="Moran D.A.P."/>
            <person name="Tomita M."/>
            <person name="Numata K."/>
            <person name="Arakawa K."/>
        </authorList>
    </citation>
    <scope>NUCLEOTIDE SEQUENCE</scope>
</reference>
<dbReference type="AlphaFoldDB" id="A0A8X6IHJ7"/>